<feature type="region of interest" description="Disordered" evidence="8">
    <location>
        <begin position="794"/>
        <end position="825"/>
    </location>
</feature>
<comment type="subcellular location">
    <subcellularLocation>
        <location evidence="1">Nucleus</location>
    </subcellularLocation>
</comment>
<dbReference type="Pfam" id="PF04082">
    <property type="entry name" value="Fungal_trans"/>
    <property type="match status" value="1"/>
</dbReference>
<comment type="caution">
    <text evidence="11">The sequence shown here is derived from an EMBL/GenBank/DDBJ whole genome shotgun (WGS) entry which is preliminary data.</text>
</comment>
<dbReference type="Pfam" id="PF00172">
    <property type="entry name" value="Zn_clus"/>
    <property type="match status" value="1"/>
</dbReference>
<name>A0AAV9NJ41_9EURO</name>
<keyword evidence="9" id="KW-1133">Transmembrane helix</keyword>
<dbReference type="GO" id="GO:0008270">
    <property type="term" value="F:zinc ion binding"/>
    <property type="evidence" value="ECO:0007669"/>
    <property type="project" value="InterPro"/>
</dbReference>
<keyword evidence="2" id="KW-0479">Metal-binding</keyword>
<dbReference type="GeneID" id="89980314"/>
<gene>
    <name evidence="11" type="ORF">LTR84_012167</name>
</gene>
<dbReference type="PROSITE" id="PS50048">
    <property type="entry name" value="ZN2_CY6_FUNGAL_2"/>
    <property type="match status" value="1"/>
</dbReference>
<dbReference type="AlphaFoldDB" id="A0AAV9NJ41"/>
<accession>A0AAV9NJ41</accession>
<dbReference type="Proteomes" id="UP001358417">
    <property type="component" value="Unassembled WGS sequence"/>
</dbReference>
<dbReference type="GO" id="GO:0000981">
    <property type="term" value="F:DNA-binding transcription factor activity, RNA polymerase II-specific"/>
    <property type="evidence" value="ECO:0007669"/>
    <property type="project" value="InterPro"/>
</dbReference>
<dbReference type="PANTHER" id="PTHR47540">
    <property type="entry name" value="THIAMINE REPRESSIBLE GENES REGULATORY PROTEIN THI5"/>
    <property type="match status" value="1"/>
</dbReference>
<evidence type="ECO:0000256" key="3">
    <source>
        <dbReference type="ARBA" id="ARBA00022833"/>
    </source>
</evidence>
<keyword evidence="9" id="KW-0472">Membrane</keyword>
<dbReference type="PANTHER" id="PTHR47540:SF1">
    <property type="entry name" value="ACTIVATOR OF STRESS GENES 1-RELATED"/>
    <property type="match status" value="1"/>
</dbReference>
<dbReference type="RefSeq" id="XP_064708351.1">
    <property type="nucleotide sequence ID" value="XM_064855691.1"/>
</dbReference>
<evidence type="ECO:0000313" key="11">
    <source>
        <dbReference type="EMBL" id="KAK5056635.1"/>
    </source>
</evidence>
<organism evidence="11 12">
    <name type="scientific">Exophiala bonariae</name>
    <dbReference type="NCBI Taxonomy" id="1690606"/>
    <lineage>
        <taxon>Eukaryota</taxon>
        <taxon>Fungi</taxon>
        <taxon>Dikarya</taxon>
        <taxon>Ascomycota</taxon>
        <taxon>Pezizomycotina</taxon>
        <taxon>Eurotiomycetes</taxon>
        <taxon>Chaetothyriomycetidae</taxon>
        <taxon>Chaetothyriales</taxon>
        <taxon>Herpotrichiellaceae</taxon>
        <taxon>Exophiala</taxon>
    </lineage>
</organism>
<dbReference type="EMBL" id="JAVRRD010000007">
    <property type="protein sequence ID" value="KAK5056635.1"/>
    <property type="molecule type" value="Genomic_DNA"/>
</dbReference>
<keyword evidence="5" id="KW-0238">DNA-binding</keyword>
<proteinExistence type="predicted"/>
<dbReference type="Gene3D" id="4.10.240.10">
    <property type="entry name" value="Zn(2)-C6 fungal-type DNA-binding domain"/>
    <property type="match status" value="1"/>
</dbReference>
<feature type="region of interest" description="Disordered" evidence="8">
    <location>
        <begin position="1"/>
        <end position="20"/>
    </location>
</feature>
<dbReference type="CDD" id="cd00067">
    <property type="entry name" value="GAL4"/>
    <property type="match status" value="1"/>
</dbReference>
<dbReference type="SUPFAM" id="SSF57701">
    <property type="entry name" value="Zn2/Cys6 DNA-binding domain"/>
    <property type="match status" value="1"/>
</dbReference>
<dbReference type="GO" id="GO:0006351">
    <property type="term" value="P:DNA-templated transcription"/>
    <property type="evidence" value="ECO:0007669"/>
    <property type="project" value="InterPro"/>
</dbReference>
<feature type="region of interest" description="Disordered" evidence="8">
    <location>
        <begin position="98"/>
        <end position="126"/>
    </location>
</feature>
<dbReference type="InterPro" id="IPR036864">
    <property type="entry name" value="Zn2-C6_fun-type_DNA-bd_sf"/>
</dbReference>
<evidence type="ECO:0000256" key="8">
    <source>
        <dbReference type="SAM" id="MobiDB-lite"/>
    </source>
</evidence>
<evidence type="ECO:0000313" key="12">
    <source>
        <dbReference type="Proteomes" id="UP001358417"/>
    </source>
</evidence>
<keyword evidence="7" id="KW-0539">Nucleus</keyword>
<keyword evidence="6" id="KW-0804">Transcription</keyword>
<dbReference type="GO" id="GO:0045944">
    <property type="term" value="P:positive regulation of transcription by RNA polymerase II"/>
    <property type="evidence" value="ECO:0007669"/>
    <property type="project" value="TreeGrafter"/>
</dbReference>
<evidence type="ECO:0000256" key="6">
    <source>
        <dbReference type="ARBA" id="ARBA00023163"/>
    </source>
</evidence>
<protein>
    <recommendedName>
        <fullName evidence="10">Zn(2)-C6 fungal-type domain-containing protein</fullName>
    </recommendedName>
</protein>
<dbReference type="InterPro" id="IPR007219">
    <property type="entry name" value="XnlR_reg_dom"/>
</dbReference>
<feature type="transmembrane region" description="Helical" evidence="9">
    <location>
        <begin position="561"/>
        <end position="581"/>
    </location>
</feature>
<dbReference type="GO" id="GO:0043565">
    <property type="term" value="F:sequence-specific DNA binding"/>
    <property type="evidence" value="ECO:0007669"/>
    <property type="project" value="TreeGrafter"/>
</dbReference>
<evidence type="ECO:0000259" key="10">
    <source>
        <dbReference type="PROSITE" id="PS50048"/>
    </source>
</evidence>
<feature type="domain" description="Zn(2)-C6 fungal-type" evidence="10">
    <location>
        <begin position="26"/>
        <end position="55"/>
    </location>
</feature>
<sequence length="825" mass="92969">MQEDYDSQPGSPGPSKRRRYSRVSRACNECRLRKIRCNGRQPCEPCEDFERHCTFTSTKGQKVAGAPRTKILEDRLRRAKSLIAKLRAQNPTTISAADISNVFDSPPGSPSSVSDTTGATDESTGEHLESLMDGRGHLLLNQKSATYYGGGSSFAFLQKTQQLFSPDVPPIGNICLESPQSAISELFDSPLWEKQAIQDHLSPPEILPARRTALELLEAYFKNALPLFQFLHEPTFRLQVDRIYGLDPLAFGELDRDFLPLFHSVIAIGYLYKHDMHQRYGCKASLDQAHNHFSKAHRMTELNRCRDILGLQTIINLALFLISTCRVATAHTLIGLAVSASLRMGLHSQSSCSGLTSLSREIKIRVFWIVVKLDIYSSILLGLPMMLDLTYVDQFKPSTSCQDYTDEETGGFTSIFSRRSAAASAHFLELLMTMRKMLKHFYPKTDEEVDEIDFAKKFAINDNFIDGMKEEFRSWREGLVDVFGSSEGQENMSSILYEMEMVHNVGHIILYRPYLHYLTKTKDENPPDPRLLKCATSCVKISRFTIIRSEEMFSQGFLEPAAWHSTYILFLSIVALIYFLATQHGNREYMAIQKEAERGIRLLHGTCCQHTGSRKFLVALKALIAKQSNFVDLDIDKLSHGVKPLCQTKTPASDEHQKLQQTPEQYGNITDSQWVDGRAVHMAQRLPMQTSNSRQFVYRSQSYDNPAGAASINPPTSPFYQSQYGAYGEQNPAWSRSTATLNTTADLHLSTVTFPYQTGPAQSIRINYGESETDHSHANLHPWSFPADMRFDQAGSRQEPTVQPPTPYGLSPEEARAFFGNNHGQ</sequence>
<evidence type="ECO:0000256" key="9">
    <source>
        <dbReference type="SAM" id="Phobius"/>
    </source>
</evidence>
<evidence type="ECO:0000256" key="7">
    <source>
        <dbReference type="ARBA" id="ARBA00023242"/>
    </source>
</evidence>
<dbReference type="SMART" id="SM00906">
    <property type="entry name" value="Fungal_trans"/>
    <property type="match status" value="1"/>
</dbReference>
<keyword evidence="9" id="KW-0812">Transmembrane</keyword>
<keyword evidence="12" id="KW-1185">Reference proteome</keyword>
<evidence type="ECO:0000256" key="4">
    <source>
        <dbReference type="ARBA" id="ARBA00023015"/>
    </source>
</evidence>
<dbReference type="CDD" id="cd12148">
    <property type="entry name" value="fungal_TF_MHR"/>
    <property type="match status" value="1"/>
</dbReference>
<keyword evidence="4" id="KW-0805">Transcription regulation</keyword>
<dbReference type="InterPro" id="IPR001138">
    <property type="entry name" value="Zn2Cys6_DnaBD"/>
</dbReference>
<evidence type="ECO:0000256" key="1">
    <source>
        <dbReference type="ARBA" id="ARBA00004123"/>
    </source>
</evidence>
<dbReference type="PROSITE" id="PS00463">
    <property type="entry name" value="ZN2_CY6_FUNGAL_1"/>
    <property type="match status" value="1"/>
</dbReference>
<dbReference type="SMART" id="SM00066">
    <property type="entry name" value="GAL4"/>
    <property type="match status" value="1"/>
</dbReference>
<reference evidence="11 12" key="1">
    <citation type="submission" date="2023-08" db="EMBL/GenBank/DDBJ databases">
        <title>Black Yeasts Isolated from many extreme environments.</title>
        <authorList>
            <person name="Coleine C."/>
            <person name="Stajich J.E."/>
            <person name="Selbmann L."/>
        </authorList>
    </citation>
    <scope>NUCLEOTIDE SEQUENCE [LARGE SCALE GENOMIC DNA]</scope>
    <source>
        <strain evidence="11 12">CCFEE 5792</strain>
    </source>
</reference>
<dbReference type="GO" id="GO:0005634">
    <property type="term" value="C:nucleus"/>
    <property type="evidence" value="ECO:0007669"/>
    <property type="project" value="UniProtKB-SubCell"/>
</dbReference>
<keyword evidence="3" id="KW-0862">Zinc</keyword>
<evidence type="ECO:0000256" key="2">
    <source>
        <dbReference type="ARBA" id="ARBA00022723"/>
    </source>
</evidence>
<dbReference type="InterPro" id="IPR051711">
    <property type="entry name" value="Stress_Response_Reg"/>
</dbReference>
<evidence type="ECO:0000256" key="5">
    <source>
        <dbReference type="ARBA" id="ARBA00023125"/>
    </source>
</evidence>